<dbReference type="Pfam" id="PF01638">
    <property type="entry name" value="HxlR"/>
    <property type="match status" value="1"/>
</dbReference>
<dbReference type="SUPFAM" id="SSF46785">
    <property type="entry name" value="Winged helix' DNA-binding domain"/>
    <property type="match status" value="1"/>
</dbReference>
<evidence type="ECO:0000313" key="7">
    <source>
        <dbReference type="Proteomes" id="UP000380867"/>
    </source>
</evidence>
<keyword evidence="7" id="KW-1185">Reference proteome</keyword>
<dbReference type="InterPro" id="IPR036527">
    <property type="entry name" value="SCP2_sterol-bd_dom_sf"/>
</dbReference>
<evidence type="ECO:0000256" key="2">
    <source>
        <dbReference type="ARBA" id="ARBA00023125"/>
    </source>
</evidence>
<gene>
    <name evidence="6" type="ORF">ESP70_010640</name>
</gene>
<keyword evidence="2" id="KW-0238">DNA-binding</keyword>
<evidence type="ECO:0000259" key="5">
    <source>
        <dbReference type="PROSITE" id="PS51118"/>
    </source>
</evidence>
<dbReference type="InterPro" id="IPR002577">
    <property type="entry name" value="HTH_HxlR"/>
</dbReference>
<protein>
    <submittedName>
        <fullName evidence="6">Transcriptional regulator</fullName>
    </submittedName>
</protein>
<dbReference type="InterPro" id="IPR029229">
    <property type="entry name" value="Alkyl_sulf_C"/>
</dbReference>
<proteinExistence type="predicted"/>
<dbReference type="PANTHER" id="PTHR33204">
    <property type="entry name" value="TRANSCRIPTIONAL REGULATOR, MARR FAMILY"/>
    <property type="match status" value="1"/>
</dbReference>
<keyword evidence="3" id="KW-0804">Transcription</keyword>
<dbReference type="SUPFAM" id="SSF55718">
    <property type="entry name" value="SCP-like"/>
    <property type="match status" value="1"/>
</dbReference>
<name>A0A5M4FEL8_9ACTN</name>
<dbReference type="EMBL" id="SDPQ02000002">
    <property type="protein sequence ID" value="KAA1397795.1"/>
    <property type="molecule type" value="Genomic_DNA"/>
</dbReference>
<dbReference type="Pfam" id="PF14864">
    <property type="entry name" value="Alkyl_sulf_C"/>
    <property type="match status" value="1"/>
</dbReference>
<dbReference type="Gene3D" id="3.30.1050.10">
    <property type="entry name" value="SCP2 sterol-binding domain"/>
    <property type="match status" value="1"/>
</dbReference>
<feature type="domain" description="HTH hxlR-type" evidence="5">
    <location>
        <begin position="75"/>
        <end position="167"/>
    </location>
</feature>
<dbReference type="Proteomes" id="UP000380867">
    <property type="component" value="Unassembled WGS sequence"/>
</dbReference>
<dbReference type="AlphaFoldDB" id="A0A5M4FEL8"/>
<feature type="region of interest" description="Disordered" evidence="4">
    <location>
        <begin position="1"/>
        <end position="45"/>
    </location>
</feature>
<dbReference type="Gene3D" id="1.10.10.10">
    <property type="entry name" value="Winged helix-like DNA-binding domain superfamily/Winged helix DNA-binding domain"/>
    <property type="match status" value="1"/>
</dbReference>
<keyword evidence="1" id="KW-0805">Transcription regulation</keyword>
<comment type="caution">
    <text evidence="6">The sequence shown here is derived from an EMBL/GenBank/DDBJ whole genome shotgun (WGS) entry which is preliminary data.</text>
</comment>
<dbReference type="GO" id="GO:0003677">
    <property type="term" value="F:DNA binding"/>
    <property type="evidence" value="ECO:0007669"/>
    <property type="project" value="UniProtKB-KW"/>
</dbReference>
<organism evidence="6 7">
    <name type="scientific">Aeromicrobium ginsengisoli</name>
    <dbReference type="NCBI Taxonomy" id="363867"/>
    <lineage>
        <taxon>Bacteria</taxon>
        <taxon>Bacillati</taxon>
        <taxon>Actinomycetota</taxon>
        <taxon>Actinomycetes</taxon>
        <taxon>Propionibacteriales</taxon>
        <taxon>Nocardioidaceae</taxon>
        <taxon>Aeromicrobium</taxon>
    </lineage>
</organism>
<evidence type="ECO:0000256" key="3">
    <source>
        <dbReference type="ARBA" id="ARBA00023163"/>
    </source>
</evidence>
<evidence type="ECO:0000256" key="4">
    <source>
        <dbReference type="SAM" id="MobiDB-lite"/>
    </source>
</evidence>
<reference evidence="6" key="1">
    <citation type="submission" date="2019-09" db="EMBL/GenBank/DDBJ databases">
        <authorList>
            <person name="Li J."/>
        </authorList>
    </citation>
    <scope>NUCLEOTIDE SEQUENCE [LARGE SCALE GENOMIC DNA]</scope>
    <source>
        <strain evidence="6">JCM 14732</strain>
    </source>
</reference>
<dbReference type="InterPro" id="IPR036390">
    <property type="entry name" value="WH_DNA-bd_sf"/>
</dbReference>
<sequence length="281" mass="30860">MRCGQRRRHTRHHHSCRSRIPIWTPDRRPGNGTSRRRPHDDRVRRAARCRARRIQASGVTARSGADGRRLYGQGCPLACALDVLGERWTLLVIRELLLGPKRFTELGTALPAAGPNRLTTRLRRLQEAGVAEKTPAGAYALTAYGEGLREPVIGLGLWGLGLMPDIHTVEARPDMVALVMSGAISPTLLSDLEVDVEVTTPEVFTMSVRDGRMVVRSGPSGSPATSRLRCISTEFIDLSLGAMTLSDKLRSGDVQIDGDVDRVSRLFDHFAVTAHEHLSHA</sequence>
<accession>A0A5M4FEL8</accession>
<feature type="compositionally biased region" description="Basic residues" evidence="4">
    <location>
        <begin position="1"/>
        <end position="17"/>
    </location>
</feature>
<dbReference type="PANTHER" id="PTHR33204:SF18">
    <property type="entry name" value="TRANSCRIPTIONAL REGULATORY PROTEIN"/>
    <property type="match status" value="1"/>
</dbReference>
<dbReference type="PROSITE" id="PS51118">
    <property type="entry name" value="HTH_HXLR"/>
    <property type="match status" value="1"/>
</dbReference>
<dbReference type="InterPro" id="IPR036388">
    <property type="entry name" value="WH-like_DNA-bd_sf"/>
</dbReference>
<evidence type="ECO:0000313" key="6">
    <source>
        <dbReference type="EMBL" id="KAA1397795.1"/>
    </source>
</evidence>
<evidence type="ECO:0000256" key="1">
    <source>
        <dbReference type="ARBA" id="ARBA00023015"/>
    </source>
</evidence>
<dbReference type="OrthoDB" id="9792527at2"/>